<proteinExistence type="predicted"/>
<dbReference type="RefSeq" id="WP_268049268.1">
    <property type="nucleotide sequence ID" value="NZ_JAPQES010000002.1"/>
</dbReference>
<dbReference type="InterPro" id="IPR021466">
    <property type="entry name" value="Put_rhamnosyl_transferase"/>
</dbReference>
<sequence length="237" mass="28489">MKKKIYISSSLNTYPWKGRFDKEWIKYRIDIFMKYTLKSLKAQINQDFTATYMYHEKTEDIVKEYLDKYDKLPYNIRFIRKTDYKSDIEKEIQGYDYLYLARLDTDDMYHKTYTQQLHEYNPKQNTIVLVNQEGYLYDSNAERLGKYHHPSPPFFTLIYKVEDYLAGNRYKLINGHPGAIKLPHEVIKKRNFLWHVHSKNTADALAKFKPIKEKDIITDSSEVKKILSEFMGDIVYK</sequence>
<name>A0ABT4CNL3_9CLOT</name>
<reference evidence="1" key="1">
    <citation type="submission" date="2022-12" db="EMBL/GenBank/DDBJ databases">
        <authorList>
            <person name="Wang J."/>
        </authorList>
    </citation>
    <scope>NUCLEOTIDE SEQUENCE</scope>
    <source>
        <strain evidence="1">HY-42-06</strain>
    </source>
</reference>
<comment type="caution">
    <text evidence="1">The sequence shown here is derived from an EMBL/GenBank/DDBJ whole genome shotgun (WGS) entry which is preliminary data.</text>
</comment>
<evidence type="ECO:0000313" key="1">
    <source>
        <dbReference type="EMBL" id="MCY6370533.1"/>
    </source>
</evidence>
<gene>
    <name evidence="1" type="ORF">OXH55_07775</name>
</gene>
<organism evidence="1 2">
    <name type="scientific">Clostridium ganghwense</name>
    <dbReference type="NCBI Taxonomy" id="312089"/>
    <lineage>
        <taxon>Bacteria</taxon>
        <taxon>Bacillati</taxon>
        <taxon>Bacillota</taxon>
        <taxon>Clostridia</taxon>
        <taxon>Eubacteriales</taxon>
        <taxon>Clostridiaceae</taxon>
        <taxon>Clostridium</taxon>
    </lineage>
</organism>
<protein>
    <submittedName>
        <fullName evidence="1">Glycosyltransferase</fullName>
    </submittedName>
</protein>
<evidence type="ECO:0000313" key="2">
    <source>
        <dbReference type="Proteomes" id="UP001079657"/>
    </source>
</evidence>
<dbReference type="Proteomes" id="UP001079657">
    <property type="component" value="Unassembled WGS sequence"/>
</dbReference>
<dbReference type="EMBL" id="JAPQES010000002">
    <property type="protein sequence ID" value="MCY6370533.1"/>
    <property type="molecule type" value="Genomic_DNA"/>
</dbReference>
<dbReference type="Pfam" id="PF11316">
    <property type="entry name" value="Rhamno_transf"/>
    <property type="match status" value="1"/>
</dbReference>
<accession>A0ABT4CNL3</accession>
<keyword evidence="2" id="KW-1185">Reference proteome</keyword>